<feature type="compositionally biased region" description="Polar residues" evidence="1">
    <location>
        <begin position="1"/>
        <end position="29"/>
    </location>
</feature>
<dbReference type="HOGENOM" id="CLU_862083_0_0_1"/>
<evidence type="ECO:0000256" key="1">
    <source>
        <dbReference type="SAM" id="MobiDB-lite"/>
    </source>
</evidence>
<dbReference type="AlphaFoldDB" id="W4KNJ0"/>
<feature type="region of interest" description="Disordered" evidence="1">
    <location>
        <begin position="166"/>
        <end position="282"/>
    </location>
</feature>
<dbReference type="KEGG" id="hir:HETIRDRAFT_406590"/>
<feature type="compositionally biased region" description="Polar residues" evidence="1">
    <location>
        <begin position="189"/>
        <end position="200"/>
    </location>
</feature>
<feature type="compositionally biased region" description="Low complexity" evidence="1">
    <location>
        <begin position="170"/>
        <end position="182"/>
    </location>
</feature>
<dbReference type="GeneID" id="20672529"/>
<organism evidence="2 3">
    <name type="scientific">Heterobasidion irregulare (strain TC 32-1)</name>
    <dbReference type="NCBI Taxonomy" id="747525"/>
    <lineage>
        <taxon>Eukaryota</taxon>
        <taxon>Fungi</taxon>
        <taxon>Dikarya</taxon>
        <taxon>Basidiomycota</taxon>
        <taxon>Agaricomycotina</taxon>
        <taxon>Agaricomycetes</taxon>
        <taxon>Russulales</taxon>
        <taxon>Bondarzewiaceae</taxon>
        <taxon>Heterobasidion</taxon>
        <taxon>Heterobasidion annosum species complex</taxon>
    </lineage>
</organism>
<keyword evidence="3" id="KW-1185">Reference proteome</keyword>
<reference evidence="2 3" key="1">
    <citation type="journal article" date="2012" name="New Phytol.">
        <title>Insight into trade-off between wood decay and parasitism from the genome of a fungal forest pathogen.</title>
        <authorList>
            <person name="Olson A."/>
            <person name="Aerts A."/>
            <person name="Asiegbu F."/>
            <person name="Belbahri L."/>
            <person name="Bouzid O."/>
            <person name="Broberg A."/>
            <person name="Canback B."/>
            <person name="Coutinho P.M."/>
            <person name="Cullen D."/>
            <person name="Dalman K."/>
            <person name="Deflorio G."/>
            <person name="van Diepen L.T."/>
            <person name="Dunand C."/>
            <person name="Duplessis S."/>
            <person name="Durling M."/>
            <person name="Gonthier P."/>
            <person name="Grimwood J."/>
            <person name="Fossdal C.G."/>
            <person name="Hansson D."/>
            <person name="Henrissat B."/>
            <person name="Hietala A."/>
            <person name="Himmelstrand K."/>
            <person name="Hoffmeister D."/>
            <person name="Hogberg N."/>
            <person name="James T.Y."/>
            <person name="Karlsson M."/>
            <person name="Kohler A."/>
            <person name="Kues U."/>
            <person name="Lee Y.H."/>
            <person name="Lin Y.C."/>
            <person name="Lind M."/>
            <person name="Lindquist E."/>
            <person name="Lombard V."/>
            <person name="Lucas S."/>
            <person name="Lunden K."/>
            <person name="Morin E."/>
            <person name="Murat C."/>
            <person name="Park J."/>
            <person name="Raffaello T."/>
            <person name="Rouze P."/>
            <person name="Salamov A."/>
            <person name="Schmutz J."/>
            <person name="Solheim H."/>
            <person name="Stahlberg J."/>
            <person name="Velez H."/>
            <person name="de Vries R.P."/>
            <person name="Wiebenga A."/>
            <person name="Woodward S."/>
            <person name="Yakovlev I."/>
            <person name="Garbelotto M."/>
            <person name="Martin F."/>
            <person name="Grigoriev I.V."/>
            <person name="Stenlid J."/>
        </authorList>
    </citation>
    <scope>NUCLEOTIDE SEQUENCE [LARGE SCALE GENOMIC DNA]</scope>
    <source>
        <strain evidence="2 3">TC 32-1</strain>
    </source>
</reference>
<proteinExistence type="predicted"/>
<dbReference type="InParanoid" id="W4KNJ0"/>
<name>W4KNJ0_HETIT</name>
<accession>W4KNJ0</accession>
<protein>
    <submittedName>
        <fullName evidence="2">Uncharacterized protein</fullName>
    </submittedName>
</protein>
<feature type="compositionally biased region" description="Low complexity" evidence="1">
    <location>
        <begin position="201"/>
        <end position="227"/>
    </location>
</feature>
<evidence type="ECO:0000313" key="2">
    <source>
        <dbReference type="EMBL" id="ETW86621.1"/>
    </source>
</evidence>
<sequence length="323" mass="31483">MTPANAASQSTDVTTAASSPVVDANQSQEQVKDSSMSTSSISKPIGKAAPVSEDINGGLAASIHATASVESVSGVSASMWATAPAAPPSLASRSGLSASMWATAPKASSSLASRSGLSASMWATAPAASPSLALGNGSSASMWATAPKASPSLALGNGSSASMWATAPKASSLASGNGSSASMWATAPEPSSSRTSNSGLSASIWATSSPASSSRASTTASARGSNRYRGSSAVPKGPNSSRKPNVARQSHKPTARPSSTAAPIASGSKPPRSSFGLGASIHAPQATRAAPFEFGSAQQAPASSVVNGLAALASVAQDLVPPT</sequence>
<feature type="non-terminal residue" evidence="2">
    <location>
        <position position="323"/>
    </location>
</feature>
<dbReference type="Proteomes" id="UP000030671">
    <property type="component" value="Unassembled WGS sequence"/>
</dbReference>
<gene>
    <name evidence="2" type="ORF">HETIRDRAFT_406590</name>
</gene>
<dbReference type="RefSeq" id="XP_009540624.1">
    <property type="nucleotide sequence ID" value="XM_009542329.1"/>
</dbReference>
<dbReference type="EMBL" id="KI925454">
    <property type="protein sequence ID" value="ETW86621.1"/>
    <property type="molecule type" value="Genomic_DNA"/>
</dbReference>
<feature type="region of interest" description="Disordered" evidence="1">
    <location>
        <begin position="1"/>
        <end position="49"/>
    </location>
</feature>
<evidence type="ECO:0000313" key="3">
    <source>
        <dbReference type="Proteomes" id="UP000030671"/>
    </source>
</evidence>